<reference evidence="7" key="1">
    <citation type="submission" date="2015-08" db="EMBL/GenBank/DDBJ databases">
        <authorList>
            <person name="Varghese N."/>
        </authorList>
    </citation>
    <scope>NUCLEOTIDE SEQUENCE [LARGE SCALE GENOMIC DNA]</scope>
    <source>
        <strain evidence="7">DSM 18181</strain>
    </source>
</reference>
<dbReference type="InterPro" id="IPR021136">
    <property type="entry name" value="Flagellar_hook_control-like_C"/>
</dbReference>
<keyword evidence="6" id="KW-0966">Cell projection</keyword>
<evidence type="ECO:0000256" key="3">
    <source>
        <dbReference type="ARBA" id="ARBA00022795"/>
    </source>
</evidence>
<accession>A0A0K6I021</accession>
<comment type="similarity">
    <text evidence="2">Belongs to the FliK family.</text>
</comment>
<dbReference type="RefSeq" id="WP_055450347.1">
    <property type="nucleotide sequence ID" value="NZ_CYHF01000004.1"/>
</dbReference>
<name>A0A0K6I021_9BURK</name>
<keyword evidence="6" id="KW-0969">Cilium</keyword>
<dbReference type="Pfam" id="PF02120">
    <property type="entry name" value="Flg_hook"/>
    <property type="match status" value="1"/>
</dbReference>
<feature type="region of interest" description="Disordered" evidence="4">
    <location>
        <begin position="1"/>
        <end position="28"/>
    </location>
</feature>
<keyword evidence="7" id="KW-1185">Reference proteome</keyword>
<evidence type="ECO:0000313" key="6">
    <source>
        <dbReference type="EMBL" id="CUA96612.1"/>
    </source>
</evidence>
<dbReference type="GO" id="GO:0009424">
    <property type="term" value="C:bacterial-type flagellum hook"/>
    <property type="evidence" value="ECO:0007669"/>
    <property type="project" value="InterPro"/>
</dbReference>
<dbReference type="PRINTS" id="PR01007">
    <property type="entry name" value="FLGHOOKFLIK"/>
</dbReference>
<feature type="compositionally biased region" description="Polar residues" evidence="4">
    <location>
        <begin position="1"/>
        <end position="14"/>
    </location>
</feature>
<proteinExistence type="inferred from homology"/>
<evidence type="ECO:0000259" key="5">
    <source>
        <dbReference type="Pfam" id="PF02120"/>
    </source>
</evidence>
<dbReference type="Proteomes" id="UP000183649">
    <property type="component" value="Unassembled WGS sequence"/>
</dbReference>
<feature type="compositionally biased region" description="Pro residues" evidence="4">
    <location>
        <begin position="249"/>
        <end position="263"/>
    </location>
</feature>
<dbReference type="AlphaFoldDB" id="A0A0K6I021"/>
<evidence type="ECO:0000256" key="1">
    <source>
        <dbReference type="ARBA" id="ARBA00003944"/>
    </source>
</evidence>
<dbReference type="OrthoDB" id="5296742at2"/>
<comment type="function">
    <text evidence="1">Controls the length of the flagellar hook.</text>
</comment>
<evidence type="ECO:0000313" key="7">
    <source>
        <dbReference type="Proteomes" id="UP000183649"/>
    </source>
</evidence>
<dbReference type="STRING" id="339866.GCA_001418255_01445"/>
<protein>
    <submittedName>
        <fullName evidence="6">Flagellar hook-length control protein FliK</fullName>
    </submittedName>
</protein>
<organism evidence="6 7">
    <name type="scientific">Thiomonas bhubaneswarensis</name>
    <dbReference type="NCBI Taxonomy" id="339866"/>
    <lineage>
        <taxon>Bacteria</taxon>
        <taxon>Pseudomonadati</taxon>
        <taxon>Pseudomonadota</taxon>
        <taxon>Betaproteobacteria</taxon>
        <taxon>Burkholderiales</taxon>
        <taxon>Thiomonas</taxon>
    </lineage>
</organism>
<dbReference type="Gene3D" id="3.30.750.140">
    <property type="match status" value="1"/>
</dbReference>
<feature type="domain" description="Flagellar hook-length control protein-like C-terminal" evidence="5">
    <location>
        <begin position="346"/>
        <end position="418"/>
    </location>
</feature>
<dbReference type="InterPro" id="IPR001635">
    <property type="entry name" value="Flag_hook_Flik"/>
</dbReference>
<dbReference type="GO" id="GO:0044780">
    <property type="term" value="P:bacterial-type flagellum assembly"/>
    <property type="evidence" value="ECO:0007669"/>
    <property type="project" value="InterPro"/>
</dbReference>
<feature type="compositionally biased region" description="Low complexity" evidence="4">
    <location>
        <begin position="217"/>
        <end position="234"/>
    </location>
</feature>
<keyword evidence="3" id="KW-1005">Bacterial flagellum biogenesis</keyword>
<gene>
    <name evidence="6" type="ORF">Ga0061069_104215</name>
</gene>
<sequence length="422" mass="42767">MSTPPVLNGVSTVSPVGPSAPARAEGGAFSAAPGTAFEAEVVQVQSAASPAAAAAAGAAADGRLQTQVMLRLGNALVAATLPGAPPQVGARLPLIYLGSPSGQAQFLLAPQQGQTAAVQAQLSGPGQLLGLLQQMQAAGASQPGAASTGTSAARTAAAMPVWPDPAMPTPQAAQRLAGALSASGLFYESHLGAWAQGQQPLSALLEQPQGRLSPLLQTATAPQTATTSAAASAPPSAPPPASQAHAATTPPPTATSNPAPPMPDAVAVPRHAALAAYSTVQSGPQVASDPVALAARLPAELHGVVQQQLQALMQGQVVWEGLLWPGQTARWTLRPEPEDRGRPQPSAERPWSTQIDLDLPQLGAVQARLRLDGNRVDVVLRHDAKAQERVDASLPLLRRALQNSGLEVGVLQLERSSGGEAA</sequence>
<feature type="region of interest" description="Disordered" evidence="4">
    <location>
        <begin position="217"/>
        <end position="265"/>
    </location>
</feature>
<evidence type="ECO:0000256" key="2">
    <source>
        <dbReference type="ARBA" id="ARBA00009149"/>
    </source>
</evidence>
<keyword evidence="6" id="KW-0282">Flagellum</keyword>
<dbReference type="InterPro" id="IPR038610">
    <property type="entry name" value="FliK-like_C_sf"/>
</dbReference>
<dbReference type="EMBL" id="CYHF01000004">
    <property type="protein sequence ID" value="CUA96612.1"/>
    <property type="molecule type" value="Genomic_DNA"/>
</dbReference>
<evidence type="ECO:0000256" key="4">
    <source>
        <dbReference type="SAM" id="MobiDB-lite"/>
    </source>
</evidence>